<sequence>MRWGLASPTKKLRECTWKELYIQELPLFLQRDEEDMFQFVRNTPTEFKEYYIQMQVAKRSQAPLPSQVNDDRIILDKTVADQVSMWRVSRGLTDEVVAGHACSGDTCSYYQIGNVFLCEKTGRVHVCGDTCREVLMDTNTGLWVCTVSGHCFDTVLSPTETEPDAEQGGVTDETEPFMGSGRFARAYVLGYDCVDEKELEAALRFC</sequence>
<proteinExistence type="predicted"/>
<accession>A0A835IZG3</accession>
<protein>
    <recommendedName>
        <fullName evidence="5">F-box protein SKIP31</fullName>
    </recommendedName>
</protein>
<dbReference type="InterPro" id="IPR052121">
    <property type="entry name" value="F-box_SCF_Substrate_Recog"/>
</dbReference>
<evidence type="ECO:0000313" key="3">
    <source>
        <dbReference type="EMBL" id="KAF9626610.1"/>
    </source>
</evidence>
<dbReference type="Proteomes" id="UP000631114">
    <property type="component" value="Unassembled WGS sequence"/>
</dbReference>
<evidence type="ECO:0000313" key="4">
    <source>
        <dbReference type="Proteomes" id="UP000631114"/>
    </source>
</evidence>
<evidence type="ECO:0000256" key="2">
    <source>
        <dbReference type="ARBA" id="ARBA00022786"/>
    </source>
</evidence>
<dbReference type="AlphaFoldDB" id="A0A835IZG3"/>
<comment type="caution">
    <text evidence="3">The sequence shown here is derived from an EMBL/GenBank/DDBJ whole genome shotgun (WGS) entry which is preliminary data.</text>
</comment>
<dbReference type="GO" id="GO:0005737">
    <property type="term" value="C:cytoplasm"/>
    <property type="evidence" value="ECO:0007669"/>
    <property type="project" value="TreeGrafter"/>
</dbReference>
<dbReference type="OrthoDB" id="3219396at2759"/>
<evidence type="ECO:0000256" key="1">
    <source>
        <dbReference type="ARBA" id="ARBA00004906"/>
    </source>
</evidence>
<keyword evidence="4" id="KW-1185">Reference proteome</keyword>
<keyword evidence="2" id="KW-0833">Ubl conjugation pathway</keyword>
<dbReference type="PANTHER" id="PTHR46550:SF1">
    <property type="entry name" value="F-BOX PROTEIN 3"/>
    <property type="match status" value="1"/>
</dbReference>
<comment type="pathway">
    <text evidence="1">Protein modification; protein ubiquitination.</text>
</comment>
<organism evidence="3 4">
    <name type="scientific">Coptis chinensis</name>
    <dbReference type="NCBI Taxonomy" id="261450"/>
    <lineage>
        <taxon>Eukaryota</taxon>
        <taxon>Viridiplantae</taxon>
        <taxon>Streptophyta</taxon>
        <taxon>Embryophyta</taxon>
        <taxon>Tracheophyta</taxon>
        <taxon>Spermatophyta</taxon>
        <taxon>Magnoliopsida</taxon>
        <taxon>Ranunculales</taxon>
        <taxon>Ranunculaceae</taxon>
        <taxon>Coptidoideae</taxon>
        <taxon>Coptis</taxon>
    </lineage>
</organism>
<evidence type="ECO:0008006" key="5">
    <source>
        <dbReference type="Google" id="ProtNLM"/>
    </source>
</evidence>
<reference evidence="3 4" key="1">
    <citation type="submission" date="2020-10" db="EMBL/GenBank/DDBJ databases">
        <title>The Coptis chinensis genome and diversification of protoberbering-type alkaloids.</title>
        <authorList>
            <person name="Wang B."/>
            <person name="Shu S."/>
            <person name="Song C."/>
            <person name="Liu Y."/>
        </authorList>
    </citation>
    <scope>NUCLEOTIDE SEQUENCE [LARGE SCALE GENOMIC DNA]</scope>
    <source>
        <strain evidence="3">HL-2020</strain>
        <tissue evidence="3">Leaf</tissue>
    </source>
</reference>
<gene>
    <name evidence="3" type="ORF">IFM89_036471</name>
</gene>
<name>A0A835IZG3_9MAGN</name>
<dbReference type="EMBL" id="JADFTS010000001">
    <property type="protein sequence ID" value="KAF9626610.1"/>
    <property type="molecule type" value="Genomic_DNA"/>
</dbReference>
<dbReference type="PANTHER" id="PTHR46550">
    <property type="entry name" value="F-BOX ONLY PROTEIN 3"/>
    <property type="match status" value="1"/>
</dbReference>